<dbReference type="PROSITE" id="PS50005">
    <property type="entry name" value="TPR"/>
    <property type="match status" value="1"/>
</dbReference>
<gene>
    <name evidence="1" type="ORF">MNBD_BACTEROID01-325</name>
</gene>
<reference evidence="1" key="1">
    <citation type="submission" date="2018-06" db="EMBL/GenBank/DDBJ databases">
        <authorList>
            <person name="Zhirakovskaya E."/>
        </authorList>
    </citation>
    <scope>NUCLEOTIDE SEQUENCE</scope>
</reference>
<dbReference type="InterPro" id="IPR011990">
    <property type="entry name" value="TPR-like_helical_dom_sf"/>
</dbReference>
<organism evidence="1">
    <name type="scientific">hydrothermal vent metagenome</name>
    <dbReference type="NCBI Taxonomy" id="652676"/>
    <lineage>
        <taxon>unclassified sequences</taxon>
        <taxon>metagenomes</taxon>
        <taxon>ecological metagenomes</taxon>
    </lineage>
</organism>
<evidence type="ECO:0000313" key="1">
    <source>
        <dbReference type="EMBL" id="VAW20189.1"/>
    </source>
</evidence>
<dbReference type="EMBL" id="UOEP01000114">
    <property type="protein sequence ID" value="VAW20189.1"/>
    <property type="molecule type" value="Genomic_DNA"/>
</dbReference>
<accession>A0A3B0U6S7</accession>
<sequence>MIRLNISFTFLFVLTVVNSFAQDYYSHENSARFGRFLYNTKQYNIAAQEFERAVFLHPKDTLSYLFLFKSYCRTNQFESALSSYRRLYGTLDVEVMPKEFGVEYIDGLILNKRYNEGEEFLKRNRFFPDKPDYILGLQLIQKDWEGANLFVSRNMGVLNKSLVNIVGESNMITYRNPVLAASMSAIIPGSGKIYSKQWKDGIVSFLLTSLSGWLTYRAFKNYGSKNIYPWAMGAITAGYYSGNIYGSSRAAKKYNQRQEDGLTTKARDILLSGH</sequence>
<dbReference type="SUPFAM" id="SSF48452">
    <property type="entry name" value="TPR-like"/>
    <property type="match status" value="1"/>
</dbReference>
<protein>
    <submittedName>
        <fullName evidence="1">Uncharacterized protein</fullName>
    </submittedName>
</protein>
<proteinExistence type="predicted"/>
<dbReference type="InterPro" id="IPR019734">
    <property type="entry name" value="TPR_rpt"/>
</dbReference>
<dbReference type="Gene3D" id="1.25.40.10">
    <property type="entry name" value="Tetratricopeptide repeat domain"/>
    <property type="match status" value="1"/>
</dbReference>
<name>A0A3B0U6S7_9ZZZZ</name>
<dbReference type="AlphaFoldDB" id="A0A3B0U6S7"/>